<proteinExistence type="predicted"/>
<evidence type="ECO:0000313" key="5">
    <source>
        <dbReference type="Proteomes" id="UP000054304"/>
    </source>
</evidence>
<dbReference type="Proteomes" id="UP000054304">
    <property type="component" value="Unassembled WGS sequence"/>
</dbReference>
<accession>A0A0C7MPI9</accession>
<feature type="compositionally biased region" description="Low complexity" evidence="1">
    <location>
        <begin position="482"/>
        <end position="494"/>
    </location>
</feature>
<organism evidence="4 5">
    <name type="scientific">Lachancea lanzarotensis</name>
    <dbReference type="NCBI Taxonomy" id="1245769"/>
    <lineage>
        <taxon>Eukaryota</taxon>
        <taxon>Fungi</taxon>
        <taxon>Dikarya</taxon>
        <taxon>Ascomycota</taxon>
        <taxon>Saccharomycotina</taxon>
        <taxon>Saccharomycetes</taxon>
        <taxon>Saccharomycetales</taxon>
        <taxon>Saccharomycetaceae</taxon>
        <taxon>Lachancea</taxon>
    </lineage>
</organism>
<feature type="compositionally biased region" description="Polar residues" evidence="1">
    <location>
        <begin position="566"/>
        <end position="578"/>
    </location>
</feature>
<dbReference type="InterPro" id="IPR017930">
    <property type="entry name" value="Myb_dom"/>
</dbReference>
<feature type="region of interest" description="Disordered" evidence="1">
    <location>
        <begin position="1"/>
        <end position="29"/>
    </location>
</feature>
<feature type="region of interest" description="Disordered" evidence="1">
    <location>
        <begin position="329"/>
        <end position="390"/>
    </location>
</feature>
<dbReference type="CDD" id="cd00167">
    <property type="entry name" value="SANT"/>
    <property type="match status" value="2"/>
</dbReference>
<dbReference type="InterPro" id="IPR009057">
    <property type="entry name" value="Homeodomain-like_sf"/>
</dbReference>
<dbReference type="HOGENOM" id="CLU_018984_0_0_1"/>
<feature type="compositionally biased region" description="Low complexity" evidence="1">
    <location>
        <begin position="87"/>
        <end position="98"/>
    </location>
</feature>
<dbReference type="GeneID" id="34685246"/>
<dbReference type="STRING" id="1245769.A0A0C7MPI9"/>
<dbReference type="Gene3D" id="1.10.10.60">
    <property type="entry name" value="Homeodomain-like"/>
    <property type="match status" value="1"/>
</dbReference>
<evidence type="ECO:0000256" key="1">
    <source>
        <dbReference type="SAM" id="MobiDB-lite"/>
    </source>
</evidence>
<dbReference type="SUPFAM" id="SSF46689">
    <property type="entry name" value="Homeodomain-like"/>
    <property type="match status" value="1"/>
</dbReference>
<feature type="domain" description="HTH myb-type" evidence="3">
    <location>
        <begin position="18"/>
        <end position="72"/>
    </location>
</feature>
<sequence length="623" mass="66794">MTVSKSAVQAPGSGLAAAQTKNPSSWDPQDDVLLRHLKEVRKLGWKEIAQYFKNRTPNACQFRWRRLRSGNLKITGKPPTDETPEDQQGAGNGSAQAGIGNGVLSSEGNNIDVTLPVGSPLVSTAGVDPLSSITPQSVGEHAVAPLASRPSAFSLGENLGLKSNTPSSLSMPHYVPPAIPGTPYMDPPVVASSEPTPIAGLSFRTPTNFSQSAHGFPSYQQLPQQQATHYHTDPEKFVKPRSYSHTMAPPSGLLNSSSTSHLPPTDAKKTSEDENLGLIPKVLVRSRRASVAQHPPLPHSAVSTSAISSASSFSNLSAGLNTTLTTSKLRKNSFSSRPRRSSFQMAAPDRNFSTPSRRGSVVHAPSSVASLTRRESFNNPPSRRGSSIQARRESFVQPAMIRRESISNYTDVPRSNTATFNPGIRTALSHAGLGSEPSNWSLDEDRLLHERQEKHLSLDELSILLPHRSEKEIQVRIGTLGLPSSSPASNSPLDSPDRSLTEDTAIEEESNADVDDNSRAPSQVVFDIKKEVSPSLSLSSDSNGRENSPVFSPHPANRDASPANFEASTKSGLSKSLEQSKYGYSPGLTDHRGISYASVNSTSNPVAHNAALPPLNSLFKNIL</sequence>
<feature type="compositionally biased region" description="Polar residues" evidence="1">
    <location>
        <begin position="204"/>
        <end position="229"/>
    </location>
</feature>
<feature type="compositionally biased region" description="Polar residues" evidence="1">
    <location>
        <begin position="377"/>
        <end position="389"/>
    </location>
</feature>
<dbReference type="AlphaFoldDB" id="A0A0C7MPI9"/>
<protein>
    <submittedName>
        <fullName evidence="4">LALA0S04e01090g1_1</fullName>
    </submittedName>
</protein>
<dbReference type="PROSITE" id="PS50090">
    <property type="entry name" value="MYB_LIKE"/>
    <property type="match status" value="1"/>
</dbReference>
<dbReference type="SMART" id="SM00717">
    <property type="entry name" value="SANT"/>
    <property type="match status" value="2"/>
</dbReference>
<feature type="region of interest" description="Disordered" evidence="1">
    <location>
        <begin position="71"/>
        <end position="100"/>
    </location>
</feature>
<name>A0A0C7MPI9_9SACH</name>
<evidence type="ECO:0000313" key="4">
    <source>
        <dbReference type="EMBL" id="CEP61804.1"/>
    </source>
</evidence>
<dbReference type="PROSITE" id="PS51294">
    <property type="entry name" value="HTH_MYB"/>
    <property type="match status" value="1"/>
</dbReference>
<dbReference type="OrthoDB" id="2143914at2759"/>
<feature type="region of interest" description="Disordered" evidence="1">
    <location>
        <begin position="535"/>
        <end position="578"/>
    </location>
</feature>
<keyword evidence="5" id="KW-1185">Reference proteome</keyword>
<feature type="compositionally biased region" description="Polar residues" evidence="1">
    <location>
        <begin position="253"/>
        <end position="262"/>
    </location>
</feature>
<dbReference type="Pfam" id="PF13921">
    <property type="entry name" value="Myb_DNA-bind_6"/>
    <property type="match status" value="1"/>
</dbReference>
<dbReference type="InterPro" id="IPR001005">
    <property type="entry name" value="SANT/Myb"/>
</dbReference>
<evidence type="ECO:0000259" key="3">
    <source>
        <dbReference type="PROSITE" id="PS51294"/>
    </source>
</evidence>
<evidence type="ECO:0000259" key="2">
    <source>
        <dbReference type="PROSITE" id="PS50090"/>
    </source>
</evidence>
<dbReference type="EMBL" id="LN736363">
    <property type="protein sequence ID" value="CEP61804.1"/>
    <property type="molecule type" value="Genomic_DNA"/>
</dbReference>
<gene>
    <name evidence="4" type="ORF">LALA0_S04e01090g</name>
</gene>
<reference evidence="4 5" key="1">
    <citation type="submission" date="2014-12" db="EMBL/GenBank/DDBJ databases">
        <authorList>
            <person name="Neuveglise Cecile"/>
        </authorList>
    </citation>
    <scope>NUCLEOTIDE SEQUENCE [LARGE SCALE GENOMIC DNA]</scope>
    <source>
        <strain evidence="4 5">CBS 12615</strain>
    </source>
</reference>
<feature type="region of interest" description="Disordered" evidence="1">
    <location>
        <begin position="204"/>
        <end position="274"/>
    </location>
</feature>
<feature type="region of interest" description="Disordered" evidence="1">
    <location>
        <begin position="479"/>
        <end position="501"/>
    </location>
</feature>
<feature type="domain" description="Myb-like" evidence="2">
    <location>
        <begin position="18"/>
        <end position="68"/>
    </location>
</feature>
<dbReference type="RefSeq" id="XP_022628036.1">
    <property type="nucleotide sequence ID" value="XM_022772585.1"/>
</dbReference>